<reference evidence="4" key="1">
    <citation type="submission" date="2022-03" db="EMBL/GenBank/DDBJ databases">
        <title>Genomic Encyclopedia of Type Strains, Phase III (KMG-III): the genomes of soil and plant-associated and newly described type strains.</title>
        <authorList>
            <person name="Whitman W."/>
        </authorList>
    </citation>
    <scope>NUCLEOTIDE SEQUENCE</scope>
    <source>
        <strain evidence="4">ANL 6-2</strain>
    </source>
</reference>
<dbReference type="AlphaFoldDB" id="A0AAE3KAS2"/>
<dbReference type="RefSeq" id="WP_253474781.1">
    <property type="nucleotide sequence ID" value="NZ_JALJXV010000002.1"/>
</dbReference>
<keyword evidence="2" id="KW-0472">Membrane</keyword>
<keyword evidence="1" id="KW-0802">TPR repeat</keyword>
<feature type="transmembrane region" description="Helical" evidence="2">
    <location>
        <begin position="20"/>
        <end position="39"/>
    </location>
</feature>
<keyword evidence="2" id="KW-0812">Transmembrane</keyword>
<dbReference type="Pfam" id="PF13432">
    <property type="entry name" value="TPR_16"/>
    <property type="match status" value="1"/>
</dbReference>
<sequence length="341" mass="37307">MRTCPYHSRLAAPQSRPAGVAFSGVGMLVTLGLMLLLLAGCATRPAQHTALSPSTTELPSAIELTDVPFFPQEAYQCGPAALATVMAYLGEDVVPEDLTPRIYLPERAGSLQPELLGATRRAGLVGYVHEPSLEDVFAEVAAGHPVLVMQNLGLQRWPVWHYAVVVGFDLGAREVVLRSGTTEREVMSLRAFERSWQLADHWAMTVHQPGDFPSRAEPGNYLRSAAALEAVSRFTAAEQAYAAATARWPDNATGWIGLGNAHYQQDRFDDAETAYREALRLDEGSAAANHNLAWALIRQHRLVEAFPVARRAAAMADDGRDHYRAALSHLESIDNHHNLQE</sequence>
<dbReference type="InterPro" id="IPR019734">
    <property type="entry name" value="TPR_rpt"/>
</dbReference>
<evidence type="ECO:0000256" key="1">
    <source>
        <dbReference type="PROSITE-ProRule" id="PRU00339"/>
    </source>
</evidence>
<dbReference type="InterPro" id="IPR039563">
    <property type="entry name" value="Peptidase_C39_single_dom"/>
</dbReference>
<organism evidence="4 5">
    <name type="scientific">Natronocella acetinitrilica</name>
    <dbReference type="NCBI Taxonomy" id="414046"/>
    <lineage>
        <taxon>Bacteria</taxon>
        <taxon>Pseudomonadati</taxon>
        <taxon>Pseudomonadota</taxon>
        <taxon>Gammaproteobacteria</taxon>
        <taxon>Chromatiales</taxon>
        <taxon>Ectothiorhodospiraceae</taxon>
        <taxon>Natronocella</taxon>
    </lineage>
</organism>
<accession>A0AAE3KAS2</accession>
<dbReference type="Gene3D" id="3.90.70.10">
    <property type="entry name" value="Cysteine proteinases"/>
    <property type="match status" value="1"/>
</dbReference>
<dbReference type="InterPro" id="IPR011990">
    <property type="entry name" value="TPR-like_helical_dom_sf"/>
</dbReference>
<evidence type="ECO:0000259" key="3">
    <source>
        <dbReference type="Pfam" id="PF13529"/>
    </source>
</evidence>
<name>A0AAE3KAS2_9GAMM</name>
<dbReference type="Pfam" id="PF13529">
    <property type="entry name" value="Peptidase_C39_2"/>
    <property type="match status" value="1"/>
</dbReference>
<feature type="domain" description="Peptidase C39-like" evidence="3">
    <location>
        <begin position="66"/>
        <end position="176"/>
    </location>
</feature>
<evidence type="ECO:0000313" key="4">
    <source>
        <dbReference type="EMBL" id="MCP1673776.1"/>
    </source>
</evidence>
<keyword evidence="5" id="KW-1185">Reference proteome</keyword>
<dbReference type="CDD" id="cd02549">
    <property type="entry name" value="Peptidase_C39A"/>
    <property type="match status" value="1"/>
</dbReference>
<protein>
    <recommendedName>
        <fullName evidence="3">Peptidase C39-like domain-containing protein</fullName>
    </recommendedName>
</protein>
<gene>
    <name evidence="4" type="ORF">J2T57_000875</name>
</gene>
<evidence type="ECO:0000256" key="2">
    <source>
        <dbReference type="SAM" id="Phobius"/>
    </source>
</evidence>
<dbReference type="EMBL" id="JALJXV010000002">
    <property type="protein sequence ID" value="MCP1673776.1"/>
    <property type="molecule type" value="Genomic_DNA"/>
</dbReference>
<evidence type="ECO:0000313" key="5">
    <source>
        <dbReference type="Proteomes" id="UP001205843"/>
    </source>
</evidence>
<dbReference type="InterPro" id="IPR039564">
    <property type="entry name" value="Peptidase_C39-like"/>
</dbReference>
<dbReference type="PROSITE" id="PS50005">
    <property type="entry name" value="TPR"/>
    <property type="match status" value="1"/>
</dbReference>
<dbReference type="SUPFAM" id="SSF48452">
    <property type="entry name" value="TPR-like"/>
    <property type="match status" value="1"/>
</dbReference>
<keyword evidence="2" id="KW-1133">Transmembrane helix</keyword>
<dbReference type="NCBIfam" id="NF033920">
    <property type="entry name" value="C39_PA2778_fam"/>
    <property type="match status" value="1"/>
</dbReference>
<proteinExistence type="predicted"/>
<dbReference type="SMART" id="SM00028">
    <property type="entry name" value="TPR"/>
    <property type="match status" value="2"/>
</dbReference>
<feature type="repeat" description="TPR" evidence="1">
    <location>
        <begin position="252"/>
        <end position="285"/>
    </location>
</feature>
<dbReference type="Proteomes" id="UP001205843">
    <property type="component" value="Unassembled WGS sequence"/>
</dbReference>
<comment type="caution">
    <text evidence="4">The sequence shown here is derived from an EMBL/GenBank/DDBJ whole genome shotgun (WGS) entry which is preliminary data.</text>
</comment>
<dbReference type="Gene3D" id="1.25.40.10">
    <property type="entry name" value="Tetratricopeptide repeat domain"/>
    <property type="match status" value="1"/>
</dbReference>